<evidence type="ECO:0000313" key="3">
    <source>
        <dbReference type="EMBL" id="XBP70552.1"/>
    </source>
</evidence>
<feature type="transmembrane region" description="Helical" evidence="2">
    <location>
        <begin position="155"/>
        <end position="176"/>
    </location>
</feature>
<keyword evidence="2" id="KW-0472">Membrane</keyword>
<feature type="region of interest" description="Disordered" evidence="1">
    <location>
        <begin position="246"/>
        <end position="277"/>
    </location>
</feature>
<sequence>MTYSLPDPLPPPLVRRRERKLLGAALLMVLLAVAGPALMQPASFHDFADQRAWGAIPHAMDVLGNLPFAAWGMAGLWALARAVRQRAVDGASVGLAGLFFAGLVVTAGVSAFYHWQPDDAGLVWDRMGMALAAAVLLLGPVTVQVWAASGNLLPWGVLQIGGMALILGLAGLPPAWPAPGLRIRWALVIALYALAKLLELADHAVFDLTGQFLSGHSLKHVVASFAAWPVVLAVLEAVRMSPERGKIRAESAAPCNARASRPAPSRSNQATKPRSQA</sequence>
<feature type="transmembrane region" description="Helical" evidence="2">
    <location>
        <begin position="127"/>
        <end position="148"/>
    </location>
</feature>
<keyword evidence="2" id="KW-0812">Transmembrane</keyword>
<feature type="transmembrane region" description="Helical" evidence="2">
    <location>
        <begin position="92"/>
        <end position="115"/>
    </location>
</feature>
<organism evidence="3">
    <name type="scientific">Polaromonas hydrogenivorans</name>
    <dbReference type="NCBI Taxonomy" id="335476"/>
    <lineage>
        <taxon>Bacteria</taxon>
        <taxon>Pseudomonadati</taxon>
        <taxon>Pseudomonadota</taxon>
        <taxon>Betaproteobacteria</taxon>
        <taxon>Burkholderiales</taxon>
        <taxon>Comamonadaceae</taxon>
        <taxon>Polaromonas</taxon>
    </lineage>
</organism>
<reference evidence="3" key="1">
    <citation type="submission" date="2024-05" db="EMBL/GenBank/DDBJ databases">
        <authorList>
            <person name="Bunk B."/>
            <person name="Swiderski J."/>
            <person name="Sproer C."/>
            <person name="Thiel V."/>
        </authorList>
    </citation>
    <scope>NUCLEOTIDE SEQUENCE</scope>
    <source>
        <strain evidence="3">DSM 17735</strain>
    </source>
</reference>
<accession>A0AAU7LSI3</accession>
<name>A0AAU7LSI3_9BURK</name>
<feature type="transmembrane region" description="Helical" evidence="2">
    <location>
        <begin position="21"/>
        <end position="42"/>
    </location>
</feature>
<dbReference type="PANTHER" id="PTHR34368">
    <property type="entry name" value="OS01G0962200 PROTEIN"/>
    <property type="match status" value="1"/>
</dbReference>
<dbReference type="EMBL" id="CP157675">
    <property type="protein sequence ID" value="XBP70552.1"/>
    <property type="molecule type" value="Genomic_DNA"/>
</dbReference>
<proteinExistence type="predicted"/>
<evidence type="ECO:0000256" key="2">
    <source>
        <dbReference type="SAM" id="Phobius"/>
    </source>
</evidence>
<dbReference type="RefSeq" id="WP_349279912.1">
    <property type="nucleotide sequence ID" value="NZ_CBCSCU010000008.1"/>
</dbReference>
<evidence type="ECO:0008006" key="4">
    <source>
        <dbReference type="Google" id="ProtNLM"/>
    </source>
</evidence>
<feature type="compositionally biased region" description="Polar residues" evidence="1">
    <location>
        <begin position="265"/>
        <end position="277"/>
    </location>
</feature>
<dbReference type="AlphaFoldDB" id="A0AAU7LSI3"/>
<evidence type="ECO:0000256" key="1">
    <source>
        <dbReference type="SAM" id="MobiDB-lite"/>
    </source>
</evidence>
<gene>
    <name evidence="3" type="ORF">ABLV49_01555</name>
</gene>
<feature type="transmembrane region" description="Helical" evidence="2">
    <location>
        <begin position="221"/>
        <end position="238"/>
    </location>
</feature>
<feature type="transmembrane region" description="Helical" evidence="2">
    <location>
        <begin position="62"/>
        <end position="80"/>
    </location>
</feature>
<dbReference type="PANTHER" id="PTHR34368:SF1">
    <property type="entry name" value="OS01G0962200 PROTEIN"/>
    <property type="match status" value="1"/>
</dbReference>
<keyword evidence="2" id="KW-1133">Transmembrane helix</keyword>
<protein>
    <recommendedName>
        <fullName evidence="4">Alkaline phytoceramidase</fullName>
    </recommendedName>
</protein>